<dbReference type="InterPro" id="IPR002110">
    <property type="entry name" value="Ankyrin_rpt"/>
</dbReference>
<accession>A0A3L6TBT3</accession>
<evidence type="ECO:0000256" key="2">
    <source>
        <dbReference type="ARBA" id="ARBA00022737"/>
    </source>
</evidence>
<dbReference type="Proteomes" id="UP000275267">
    <property type="component" value="Unassembled WGS sequence"/>
</dbReference>
<gene>
    <name evidence="5" type="ORF">C2845_PM03G02040</name>
</gene>
<dbReference type="GO" id="GO:0045732">
    <property type="term" value="P:positive regulation of protein catabolic process"/>
    <property type="evidence" value="ECO:0007669"/>
    <property type="project" value="TreeGrafter"/>
</dbReference>
<dbReference type="GO" id="GO:0016567">
    <property type="term" value="P:protein ubiquitination"/>
    <property type="evidence" value="ECO:0007669"/>
    <property type="project" value="TreeGrafter"/>
</dbReference>
<keyword evidence="6" id="KW-1185">Reference proteome</keyword>
<dbReference type="InterPro" id="IPR036770">
    <property type="entry name" value="Ankyrin_rpt-contain_sf"/>
</dbReference>
<dbReference type="AlphaFoldDB" id="A0A3L6TBT3"/>
<dbReference type="PROSITE" id="PS50088">
    <property type="entry name" value="ANK_REPEAT"/>
    <property type="match status" value="1"/>
</dbReference>
<evidence type="ECO:0000256" key="3">
    <source>
        <dbReference type="ARBA" id="ARBA00023043"/>
    </source>
</evidence>
<dbReference type="PANTHER" id="PTHR24136">
    <property type="entry name" value="SOWAH (DROSOPHILA) HOMOLOG"/>
    <property type="match status" value="1"/>
</dbReference>
<evidence type="ECO:0000313" key="6">
    <source>
        <dbReference type="Proteomes" id="UP000275267"/>
    </source>
</evidence>
<proteinExistence type="inferred from homology"/>
<dbReference type="PROSITE" id="PS50297">
    <property type="entry name" value="ANK_REP_REGION"/>
    <property type="match status" value="1"/>
</dbReference>
<name>A0A3L6TBT3_PANMI</name>
<comment type="similarity">
    <text evidence="1">Belongs to the ankyrin SOCS box (ASB) family.</text>
</comment>
<comment type="caution">
    <text evidence="5">The sequence shown here is derived from an EMBL/GenBank/DDBJ whole genome shotgun (WGS) entry which is preliminary data.</text>
</comment>
<dbReference type="SUPFAM" id="SSF48403">
    <property type="entry name" value="Ankyrin repeat"/>
    <property type="match status" value="1"/>
</dbReference>
<reference evidence="6" key="1">
    <citation type="journal article" date="2019" name="Nat. Commun.">
        <title>The genome of broomcorn millet.</title>
        <authorList>
            <person name="Zou C."/>
            <person name="Miki D."/>
            <person name="Li D."/>
            <person name="Tang Q."/>
            <person name="Xiao L."/>
            <person name="Rajput S."/>
            <person name="Deng P."/>
            <person name="Jia W."/>
            <person name="Huang R."/>
            <person name="Zhang M."/>
            <person name="Sun Y."/>
            <person name="Hu J."/>
            <person name="Fu X."/>
            <person name="Schnable P.S."/>
            <person name="Li F."/>
            <person name="Zhang H."/>
            <person name="Feng B."/>
            <person name="Zhu X."/>
            <person name="Liu R."/>
            <person name="Schnable J.C."/>
            <person name="Zhu J.-K."/>
            <person name="Zhang H."/>
        </authorList>
    </citation>
    <scope>NUCLEOTIDE SEQUENCE [LARGE SCALE GENOMIC DNA]</scope>
</reference>
<protein>
    <submittedName>
        <fullName evidence="5">Uncharacterized protein</fullName>
    </submittedName>
</protein>
<dbReference type="OrthoDB" id="673776at2759"/>
<evidence type="ECO:0000256" key="4">
    <source>
        <dbReference type="PROSITE-ProRule" id="PRU00023"/>
    </source>
</evidence>
<dbReference type="STRING" id="4540.A0A3L6TBT3"/>
<dbReference type="EMBL" id="PQIB02000002">
    <property type="protein sequence ID" value="RLN35632.1"/>
    <property type="molecule type" value="Genomic_DNA"/>
</dbReference>
<dbReference type="Gene3D" id="1.25.40.20">
    <property type="entry name" value="Ankyrin repeat-containing domain"/>
    <property type="match status" value="1"/>
</dbReference>
<feature type="repeat" description="ANK" evidence="4">
    <location>
        <begin position="166"/>
        <end position="198"/>
    </location>
</feature>
<evidence type="ECO:0000256" key="1">
    <source>
        <dbReference type="ARBA" id="ARBA00005949"/>
    </source>
</evidence>
<organism evidence="5 6">
    <name type="scientific">Panicum miliaceum</name>
    <name type="common">Proso millet</name>
    <name type="synonym">Broomcorn millet</name>
    <dbReference type="NCBI Taxonomy" id="4540"/>
    <lineage>
        <taxon>Eukaryota</taxon>
        <taxon>Viridiplantae</taxon>
        <taxon>Streptophyta</taxon>
        <taxon>Embryophyta</taxon>
        <taxon>Tracheophyta</taxon>
        <taxon>Spermatophyta</taxon>
        <taxon>Magnoliopsida</taxon>
        <taxon>Liliopsida</taxon>
        <taxon>Poales</taxon>
        <taxon>Poaceae</taxon>
        <taxon>PACMAD clade</taxon>
        <taxon>Panicoideae</taxon>
        <taxon>Panicodae</taxon>
        <taxon>Paniceae</taxon>
        <taxon>Panicinae</taxon>
        <taxon>Panicum</taxon>
        <taxon>Panicum sect. Panicum</taxon>
    </lineage>
</organism>
<dbReference type="PANTHER" id="PTHR24136:SF37">
    <property type="entry name" value="OS01G0942900 PROTEIN"/>
    <property type="match status" value="1"/>
</dbReference>
<sequence>MELKFNAPNYIMREKEAAVCDKDNGSGKDESITVRNEYPQRPVFEMNEGFSLKMVQEVMAERCVSMAKSIANDIIIRDPTPKWVRDSFFEMHDQFEPILKKDSVQCFLQLFKNCAGKGISWDLTITSQTLTWMVAYNALRCANIVLEGEVPELRGMHANPNCINCYGYFPLHGAAERFSVDMIELLFRHGASANVRTVGNEVIEDLLPLHVAIENTCLHKYLEDNLSPSQNYLDYIYKLIHLLCLPEMKIFLDTIRPLAEKTKNLLEEVWNYIENGKFIQSAVLLLAAQEQIRGGCSSEINGSSKKDGFDIINKRILRLSLALRWEKGSNGMTQKLLEERTLIDCAGLLVDVISHAGEPLSAYIQAHSEMPHMEVLEHVSSILKEYGFRPTEEVMDTINLRPYDCKMSERESCSKGLIGAKRAVTEMASLHAAEEKAARNEIGSGWDPTYTRRRFFPFWRSVLRTLCYVRAYPSYAREDARSGRRLDPLRISRTRSSPLVSGSTPTQIVSLVLRLEESLHLQAIISPKGASALLLLVHPGS</sequence>
<dbReference type="InterPro" id="IPR051573">
    <property type="entry name" value="Ankyrin-SOCS_box_domain"/>
</dbReference>
<evidence type="ECO:0000313" key="5">
    <source>
        <dbReference type="EMBL" id="RLN35632.1"/>
    </source>
</evidence>
<keyword evidence="2" id="KW-0677">Repeat</keyword>
<keyword evidence="3 4" id="KW-0040">ANK repeat</keyword>